<dbReference type="EMBL" id="CAKKNE010000005">
    <property type="protein sequence ID" value="CAH0377119.1"/>
    <property type="molecule type" value="Genomic_DNA"/>
</dbReference>
<accession>A0A8J2X1G7</accession>
<comment type="caution">
    <text evidence="2">The sequence shown here is derived from an EMBL/GenBank/DDBJ whole genome shotgun (WGS) entry which is preliminary data.</text>
</comment>
<evidence type="ECO:0000313" key="2">
    <source>
        <dbReference type="EMBL" id="CAH0377119.1"/>
    </source>
</evidence>
<evidence type="ECO:0000256" key="1">
    <source>
        <dbReference type="SAM" id="SignalP"/>
    </source>
</evidence>
<protein>
    <submittedName>
        <fullName evidence="2">Uncharacterized protein</fullName>
    </submittedName>
</protein>
<dbReference type="Proteomes" id="UP000789595">
    <property type="component" value="Unassembled WGS sequence"/>
</dbReference>
<gene>
    <name evidence="2" type="ORF">PECAL_5P17000</name>
</gene>
<evidence type="ECO:0000313" key="3">
    <source>
        <dbReference type="Proteomes" id="UP000789595"/>
    </source>
</evidence>
<sequence length="354" mass="38042">MHVRAGFGWHLCLLNACAALSRRELLLRPPAAAGLIALQPHAAAAAAKAPSPQRSSALDAAGYAYALVRAADGGQVVTLDLDRTQRVRSAVYLYETRAQADAVRKAVMSARDKKAAPLALAKVPLGEAAALVLAPPAKREGVPGYFCHRLLVEQSRLAAARKITGISDLGDRFLPLFYVDDCVEIKQCVGCTWLGQAARNRHRHAIEQASRRWCGGRRDDSARTPRKILIPTQVDDDTGSREASGGVQAFFDPKAAELVRKEATTCSDRRAAACQAYDESGRKRAFTVREADAFVLLRKGGLDELDLVPSTTMAADGSKSDGLVALDDSAPLEVVLELECDVANSNCVISKIKR</sequence>
<feature type="signal peptide" evidence="1">
    <location>
        <begin position="1"/>
        <end position="19"/>
    </location>
</feature>
<dbReference type="AlphaFoldDB" id="A0A8J2X1G7"/>
<keyword evidence="3" id="KW-1185">Reference proteome</keyword>
<feature type="chain" id="PRO_5035323283" evidence="1">
    <location>
        <begin position="20"/>
        <end position="354"/>
    </location>
</feature>
<organism evidence="2 3">
    <name type="scientific">Pelagomonas calceolata</name>
    <dbReference type="NCBI Taxonomy" id="35677"/>
    <lineage>
        <taxon>Eukaryota</taxon>
        <taxon>Sar</taxon>
        <taxon>Stramenopiles</taxon>
        <taxon>Ochrophyta</taxon>
        <taxon>Pelagophyceae</taxon>
        <taxon>Pelagomonadales</taxon>
        <taxon>Pelagomonadaceae</taxon>
        <taxon>Pelagomonas</taxon>
    </lineage>
</organism>
<keyword evidence="1" id="KW-0732">Signal</keyword>
<proteinExistence type="predicted"/>
<name>A0A8J2X1G7_9STRA</name>
<reference evidence="2" key="1">
    <citation type="submission" date="2021-11" db="EMBL/GenBank/DDBJ databases">
        <authorList>
            <consortium name="Genoscope - CEA"/>
            <person name="William W."/>
        </authorList>
    </citation>
    <scope>NUCLEOTIDE SEQUENCE</scope>
</reference>